<evidence type="ECO:0000313" key="4">
    <source>
        <dbReference type="Proteomes" id="UP000664466"/>
    </source>
</evidence>
<dbReference type="AlphaFoldDB" id="A0A8B0SE84"/>
<evidence type="ECO:0000313" key="2">
    <source>
        <dbReference type="EMBL" id="MBO0614204.1"/>
    </source>
</evidence>
<keyword evidence="1" id="KW-1133">Transmembrane helix</keyword>
<proteinExistence type="predicted"/>
<dbReference type="RefSeq" id="WP_207251953.1">
    <property type="nucleotide sequence ID" value="NZ_JAFMPM010000008.1"/>
</dbReference>
<reference evidence="2 4" key="1">
    <citation type="submission" date="2021-03" db="EMBL/GenBank/DDBJ databases">
        <title>Draft genome and methylome analysis of Thiotrix fructosivoruns ATCC 49748.</title>
        <authorList>
            <person name="Fomenkov A."/>
            <person name="Grabovich M.Y."/>
            <person name="Roberts R.J."/>
        </authorList>
    </citation>
    <scope>NUCLEOTIDE SEQUENCE [LARGE SCALE GENOMIC DNA]</scope>
    <source>
        <strain evidence="2 4">ATCC 49748</strain>
    </source>
</reference>
<keyword evidence="4" id="KW-1185">Reference proteome</keyword>
<keyword evidence="1" id="KW-0812">Transmembrane</keyword>
<name>A0A8B0SE84_9GAMM</name>
<evidence type="ECO:0000256" key="1">
    <source>
        <dbReference type="SAM" id="Phobius"/>
    </source>
</evidence>
<keyword evidence="1" id="KW-0472">Membrane</keyword>
<dbReference type="EMBL" id="JAFMPM010000008">
    <property type="protein sequence ID" value="MBO0614204.1"/>
    <property type="molecule type" value="Genomic_DNA"/>
</dbReference>
<feature type="transmembrane region" description="Helical" evidence="1">
    <location>
        <begin position="227"/>
        <end position="244"/>
    </location>
</feature>
<evidence type="ECO:0000313" key="3">
    <source>
        <dbReference type="EMBL" id="QTX09059.1"/>
    </source>
</evidence>
<dbReference type="Proteomes" id="UP000664466">
    <property type="component" value="Unassembled WGS sequence"/>
</dbReference>
<protein>
    <submittedName>
        <fullName evidence="3">Uncharacterized protein</fullName>
    </submittedName>
</protein>
<dbReference type="EMBL" id="CP072748">
    <property type="protein sequence ID" value="QTX09059.1"/>
    <property type="molecule type" value="Genomic_DNA"/>
</dbReference>
<sequence>MLHSLFDRLKFSDIPDEVQSNIEKTEQHLLKIIKEEKINLQQANSDLSLKIKELSFDNIKIEKLKTDIINHLKSSEKKMIMRIDQISKNDHHKKLAIQIIQDSIYQLHKTVKTIHISKNLSNSNQIDVIRNEIKFIISTCNDLESKVLEKLEIYSNYGNDIDSIKLSQNLFEKILLPKTIEALSNRTCEDTDIKTIKDSQNHLLERDNLFKNNNAIKSQFTPNKKSLLIIYLSIIFLSIAYFFVNHGLLDLLTNLWHTAWQKFNG</sequence>
<reference evidence="3" key="2">
    <citation type="submission" date="2021-04" db="EMBL/GenBank/DDBJ databases">
        <title>Complete Genome and methylome analysis of Thiothrix fructosivorans ATCC 49748.</title>
        <authorList>
            <person name="Fomenkov A."/>
            <person name="Sun L."/>
            <person name="Vincze T."/>
            <person name="Grabovich M.Y."/>
            <person name="Roberts R.J."/>
        </authorList>
    </citation>
    <scope>NUCLEOTIDE SEQUENCE</scope>
    <source>
        <strain evidence="3">ATCC 49748</strain>
    </source>
</reference>
<accession>A0A8B0SE84</accession>
<gene>
    <name evidence="3" type="ORF">J1836_010325</name>
    <name evidence="2" type="ORF">J1836_14945</name>
</gene>
<organism evidence="3">
    <name type="scientific">Thiothrix fructosivorans</name>
    <dbReference type="NCBI Taxonomy" id="111770"/>
    <lineage>
        <taxon>Bacteria</taxon>
        <taxon>Pseudomonadati</taxon>
        <taxon>Pseudomonadota</taxon>
        <taxon>Gammaproteobacteria</taxon>
        <taxon>Thiotrichales</taxon>
        <taxon>Thiotrichaceae</taxon>
        <taxon>Thiothrix</taxon>
    </lineage>
</organism>